<dbReference type="InterPro" id="IPR000835">
    <property type="entry name" value="HTH_MarR-typ"/>
</dbReference>
<dbReference type="PANTHER" id="PTHR33164:SF43">
    <property type="entry name" value="HTH-TYPE TRANSCRIPTIONAL REPRESSOR YETL"/>
    <property type="match status" value="1"/>
</dbReference>
<dbReference type="PROSITE" id="PS50995">
    <property type="entry name" value="HTH_MARR_2"/>
    <property type="match status" value="1"/>
</dbReference>
<comment type="caution">
    <text evidence="2">The sequence shown here is derived from an EMBL/GenBank/DDBJ whole genome shotgun (WGS) entry which is preliminary data.</text>
</comment>
<sequence length="143" mass="16107">MAEDFDLDDFLPYQLAVVASRMSRALTDVYAAESGLSMPEWRIMAHLMSTQAVSVREIHQRTDLDKSKVSRACDRLEAEGLLRKTISAQDRRLVELELTPAGRDLMSRLIPLAQDFQARLLDGIGEDAAVFQSVLARIMKELK</sequence>
<feature type="domain" description="HTH marR-type" evidence="1">
    <location>
        <begin position="8"/>
        <end position="143"/>
    </location>
</feature>
<reference evidence="2 3" key="1">
    <citation type="submission" date="2018-05" db="EMBL/GenBank/DDBJ databases">
        <title>Genomic Encyclopedia of Type Strains, Phase IV (KMG-IV): sequencing the most valuable type-strain genomes for metagenomic binning, comparative biology and taxonomic classification.</title>
        <authorList>
            <person name="Goeker M."/>
        </authorList>
    </citation>
    <scope>NUCLEOTIDE SEQUENCE [LARGE SCALE GENOMIC DNA]</scope>
    <source>
        <strain evidence="2 3">DSM 6986</strain>
    </source>
</reference>
<dbReference type="InterPro" id="IPR039422">
    <property type="entry name" value="MarR/SlyA-like"/>
</dbReference>
<dbReference type="Pfam" id="PF12802">
    <property type="entry name" value="MarR_2"/>
    <property type="match status" value="1"/>
</dbReference>
<dbReference type="GO" id="GO:0003677">
    <property type="term" value="F:DNA binding"/>
    <property type="evidence" value="ECO:0007669"/>
    <property type="project" value="UniProtKB-KW"/>
</dbReference>
<gene>
    <name evidence="2" type="ORF">C7441_10528</name>
</gene>
<dbReference type="InterPro" id="IPR036388">
    <property type="entry name" value="WH-like_DNA-bd_sf"/>
</dbReference>
<dbReference type="GO" id="GO:0003700">
    <property type="term" value="F:DNA-binding transcription factor activity"/>
    <property type="evidence" value="ECO:0007669"/>
    <property type="project" value="InterPro"/>
</dbReference>
<dbReference type="RefSeq" id="WP_109612487.1">
    <property type="nucleotide sequence ID" value="NZ_QGGG01000005.1"/>
</dbReference>
<dbReference type="InterPro" id="IPR036390">
    <property type="entry name" value="WH_DNA-bd_sf"/>
</dbReference>
<accession>A0A316C3T4</accession>
<dbReference type="OrthoDB" id="8906692at2"/>
<evidence type="ECO:0000259" key="1">
    <source>
        <dbReference type="PROSITE" id="PS50995"/>
    </source>
</evidence>
<keyword evidence="3" id="KW-1185">Reference proteome</keyword>
<evidence type="ECO:0000313" key="2">
    <source>
        <dbReference type="EMBL" id="PWJ84412.1"/>
    </source>
</evidence>
<name>A0A316C3T4_PSESE</name>
<dbReference type="SMART" id="SM00347">
    <property type="entry name" value="HTH_MARR"/>
    <property type="match status" value="1"/>
</dbReference>
<protein>
    <submittedName>
        <fullName evidence="2">DNA-binding MarR family transcriptional regulator</fullName>
    </submittedName>
</protein>
<dbReference type="GO" id="GO:0006950">
    <property type="term" value="P:response to stress"/>
    <property type="evidence" value="ECO:0007669"/>
    <property type="project" value="TreeGrafter"/>
</dbReference>
<dbReference type="Proteomes" id="UP000245396">
    <property type="component" value="Unassembled WGS sequence"/>
</dbReference>
<dbReference type="STRING" id="1192868.GCA_000304395_01990"/>
<dbReference type="PRINTS" id="PR00598">
    <property type="entry name" value="HTHMARR"/>
</dbReference>
<dbReference type="PANTHER" id="PTHR33164">
    <property type="entry name" value="TRANSCRIPTIONAL REGULATOR, MARR FAMILY"/>
    <property type="match status" value="1"/>
</dbReference>
<organism evidence="2 3">
    <name type="scientific">Pseudaminobacter salicylatoxidans</name>
    <dbReference type="NCBI Taxonomy" id="93369"/>
    <lineage>
        <taxon>Bacteria</taxon>
        <taxon>Pseudomonadati</taxon>
        <taxon>Pseudomonadota</taxon>
        <taxon>Alphaproteobacteria</taxon>
        <taxon>Hyphomicrobiales</taxon>
        <taxon>Phyllobacteriaceae</taxon>
        <taxon>Pseudaminobacter</taxon>
    </lineage>
</organism>
<dbReference type="EMBL" id="QGGG01000005">
    <property type="protein sequence ID" value="PWJ84412.1"/>
    <property type="molecule type" value="Genomic_DNA"/>
</dbReference>
<dbReference type="SUPFAM" id="SSF46785">
    <property type="entry name" value="Winged helix' DNA-binding domain"/>
    <property type="match status" value="1"/>
</dbReference>
<dbReference type="Gene3D" id="1.10.10.10">
    <property type="entry name" value="Winged helix-like DNA-binding domain superfamily/Winged helix DNA-binding domain"/>
    <property type="match status" value="1"/>
</dbReference>
<proteinExistence type="predicted"/>
<dbReference type="AlphaFoldDB" id="A0A316C3T4"/>
<keyword evidence="2" id="KW-0238">DNA-binding</keyword>
<evidence type="ECO:0000313" key="3">
    <source>
        <dbReference type="Proteomes" id="UP000245396"/>
    </source>
</evidence>